<gene>
    <name evidence="1" type="ORF">DSOL_5067</name>
</gene>
<dbReference type="Gene3D" id="1.20.1440.60">
    <property type="entry name" value="23S rRNA-intervening sequence"/>
    <property type="match status" value="1"/>
</dbReference>
<comment type="caution">
    <text evidence="1">The sequence shown here is derived from an EMBL/GenBank/DDBJ whole genome shotgun (WGS) entry which is preliminary data.</text>
</comment>
<dbReference type="AlphaFoldDB" id="A0A1Q8QFW4"/>
<dbReference type="RefSeq" id="WP_235838986.1">
    <property type="nucleotide sequence ID" value="NZ_MLBF01000083.1"/>
</dbReference>
<dbReference type="PANTHER" id="PTHR38471:SF2">
    <property type="entry name" value="FOUR HELIX BUNDLE PROTEIN"/>
    <property type="match status" value="1"/>
</dbReference>
<organism evidence="1 2">
    <name type="scientific">Desulfosporosinus metallidurans</name>
    <dbReference type="NCBI Taxonomy" id="1888891"/>
    <lineage>
        <taxon>Bacteria</taxon>
        <taxon>Bacillati</taxon>
        <taxon>Bacillota</taxon>
        <taxon>Clostridia</taxon>
        <taxon>Eubacteriales</taxon>
        <taxon>Desulfitobacteriaceae</taxon>
        <taxon>Desulfosporosinus</taxon>
    </lineage>
</organism>
<name>A0A1Q8QFW4_9FIRM</name>
<dbReference type="GO" id="GO:0005840">
    <property type="term" value="C:ribosome"/>
    <property type="evidence" value="ECO:0007669"/>
    <property type="project" value="UniProtKB-KW"/>
</dbReference>
<evidence type="ECO:0000313" key="1">
    <source>
        <dbReference type="EMBL" id="OLN26239.1"/>
    </source>
</evidence>
<dbReference type="Proteomes" id="UP000186102">
    <property type="component" value="Unassembled WGS sequence"/>
</dbReference>
<accession>A0A1Q8QFW4</accession>
<dbReference type="InterPro" id="IPR012657">
    <property type="entry name" value="23S_rRNA-intervening_sequence"/>
</dbReference>
<dbReference type="CDD" id="cd16377">
    <property type="entry name" value="23S_rRNA_IVP_like"/>
    <property type="match status" value="1"/>
</dbReference>
<dbReference type="EMBL" id="MLBF01000083">
    <property type="protein sequence ID" value="OLN26239.1"/>
    <property type="molecule type" value="Genomic_DNA"/>
</dbReference>
<proteinExistence type="predicted"/>
<dbReference type="Pfam" id="PF05635">
    <property type="entry name" value="23S_rRNA_IVP"/>
    <property type="match status" value="1"/>
</dbReference>
<protein>
    <submittedName>
        <fullName evidence="1">S23 ribosomal protein</fullName>
    </submittedName>
</protein>
<evidence type="ECO:0000313" key="2">
    <source>
        <dbReference type="Proteomes" id="UP000186102"/>
    </source>
</evidence>
<dbReference type="STRING" id="1888891.DSOL_5067"/>
<sequence length="135" mass="15685">MSKDNIPENVSIKDFKQLTVWQKAMELSDEVYRIVRDFPDFEKYAMTSQIVRATTSISANIAEGNGQLYDKKQFSFFNNALGSASEVRSWLDQAFRRQYIDEATFHRLDAMTTEVIKMILGYMKRLKAMVYSGKE</sequence>
<dbReference type="PANTHER" id="PTHR38471">
    <property type="entry name" value="FOUR HELIX BUNDLE PROTEIN"/>
    <property type="match status" value="1"/>
</dbReference>
<dbReference type="SUPFAM" id="SSF158446">
    <property type="entry name" value="IVS-encoded protein-like"/>
    <property type="match status" value="1"/>
</dbReference>
<dbReference type="InterPro" id="IPR036583">
    <property type="entry name" value="23S_rRNA_IVS_sf"/>
</dbReference>
<dbReference type="NCBIfam" id="TIGR02436">
    <property type="entry name" value="four helix bundle protein"/>
    <property type="match status" value="1"/>
</dbReference>
<keyword evidence="1" id="KW-0687">Ribonucleoprotein</keyword>
<keyword evidence="2" id="KW-1185">Reference proteome</keyword>
<keyword evidence="1" id="KW-0689">Ribosomal protein</keyword>
<reference evidence="1 2" key="1">
    <citation type="submission" date="2016-09" db="EMBL/GenBank/DDBJ databases">
        <title>Complete genome of Desulfosporosinus sp. OL.</title>
        <authorList>
            <person name="Mardanov A."/>
            <person name="Beletsky A."/>
            <person name="Panova A."/>
            <person name="Karnachuk O."/>
            <person name="Ravin N."/>
        </authorList>
    </citation>
    <scope>NUCLEOTIDE SEQUENCE [LARGE SCALE GENOMIC DNA]</scope>
    <source>
        <strain evidence="1 2">OL</strain>
    </source>
</reference>